<dbReference type="Gene3D" id="4.10.240.10">
    <property type="entry name" value="Zn(2)-C6 fungal-type DNA-binding domain"/>
    <property type="match status" value="1"/>
</dbReference>
<organism evidence="7 8">
    <name type="scientific">Anthostomella pinea</name>
    <dbReference type="NCBI Taxonomy" id="933095"/>
    <lineage>
        <taxon>Eukaryota</taxon>
        <taxon>Fungi</taxon>
        <taxon>Dikarya</taxon>
        <taxon>Ascomycota</taxon>
        <taxon>Pezizomycotina</taxon>
        <taxon>Sordariomycetes</taxon>
        <taxon>Xylariomycetidae</taxon>
        <taxon>Xylariales</taxon>
        <taxon>Xylariaceae</taxon>
        <taxon>Anthostomella</taxon>
    </lineage>
</organism>
<evidence type="ECO:0000256" key="4">
    <source>
        <dbReference type="ARBA" id="ARBA00023163"/>
    </source>
</evidence>
<keyword evidence="5" id="KW-0539">Nucleus</keyword>
<evidence type="ECO:0000256" key="5">
    <source>
        <dbReference type="ARBA" id="ARBA00023242"/>
    </source>
</evidence>
<dbReference type="InterPro" id="IPR051089">
    <property type="entry name" value="prtT"/>
</dbReference>
<keyword evidence="8" id="KW-1185">Reference proteome</keyword>
<dbReference type="InterPro" id="IPR001138">
    <property type="entry name" value="Zn2Cys6_DnaBD"/>
</dbReference>
<dbReference type="EMBL" id="CAUWAG010000018">
    <property type="protein sequence ID" value="CAJ2511902.1"/>
    <property type="molecule type" value="Genomic_DNA"/>
</dbReference>
<dbReference type="InterPro" id="IPR036864">
    <property type="entry name" value="Zn2-C6_fun-type_DNA-bd_sf"/>
</dbReference>
<sequence length="614" mass="68768">MACDARKKAPGPCWRCKDKNMECRFDKNFKRIPTRQITSSLTNELHNMRATQYTSEGTSVSPRPPSAARDPEEHARFLQISEGEIVTDLSIGAVGIPPEVVLELLRHFEQHYYIRAAFLQPIQSPASCASESPLLFWTILFIASQHHESHSHLYEKLFFPHRDLLAPLTTCALHSIQEIHALLLLCLWPIPKQREVLNPIWNYIGLAISACIRLDIHNPLPQDHILQGWGGWPRTLTSVSLETQRLTWLACFSISTQESVWLGFVPPLSSCYHLKNTRKAVNGLDGHLKPEQLASIAIYENMCHYSVALEGIDEPSTHFLLTQSHNGSLDIVKQTYAADWPREVDIVFQLAKLNLHSTALVPYLQKGCTREASHIIDLQTLLLRGLEAASNLIEGIKAVCLAPAPAPATADTHGDNTTTNTILPFAPKHYFTNLFFAALFLFRTYVLSQPISQTHKALAYQGMVDVHEIFQQLPQRRDIARAAILVEKLLSKARLHETTTTTTTANSSSLNELLITNRLGASIVWDTVLRVRLRTNVLTVAANGVVEREVHPVEEAVRDRLPPAPEMMLQETSGGGVAAGLDGFMPQSSEDLIWADWNLFVPQPGYSDMGQMFW</sequence>
<dbReference type="PANTHER" id="PTHR31845">
    <property type="entry name" value="FINGER DOMAIN PROTEIN, PUTATIVE-RELATED"/>
    <property type="match status" value="1"/>
</dbReference>
<dbReference type="GO" id="GO:0008270">
    <property type="term" value="F:zinc ion binding"/>
    <property type="evidence" value="ECO:0007669"/>
    <property type="project" value="InterPro"/>
</dbReference>
<gene>
    <name evidence="7" type="ORF">KHLLAP_LOCUS12370</name>
</gene>
<name>A0AAI8VVL6_9PEZI</name>
<comment type="subcellular location">
    <subcellularLocation>
        <location evidence="1">Nucleus</location>
    </subcellularLocation>
</comment>
<evidence type="ECO:0000256" key="1">
    <source>
        <dbReference type="ARBA" id="ARBA00004123"/>
    </source>
</evidence>
<keyword evidence="4" id="KW-0804">Transcription</keyword>
<evidence type="ECO:0000256" key="6">
    <source>
        <dbReference type="SAM" id="MobiDB-lite"/>
    </source>
</evidence>
<dbReference type="PANTHER" id="PTHR31845:SF21">
    <property type="entry name" value="REGULATORY PROTEIN LEU3"/>
    <property type="match status" value="1"/>
</dbReference>
<dbReference type="GO" id="GO:0005634">
    <property type="term" value="C:nucleus"/>
    <property type="evidence" value="ECO:0007669"/>
    <property type="project" value="UniProtKB-SubCell"/>
</dbReference>
<proteinExistence type="predicted"/>
<evidence type="ECO:0000256" key="2">
    <source>
        <dbReference type="ARBA" id="ARBA00023015"/>
    </source>
</evidence>
<dbReference type="Proteomes" id="UP001295740">
    <property type="component" value="Unassembled WGS sequence"/>
</dbReference>
<evidence type="ECO:0000313" key="8">
    <source>
        <dbReference type="Proteomes" id="UP001295740"/>
    </source>
</evidence>
<evidence type="ECO:0000313" key="7">
    <source>
        <dbReference type="EMBL" id="CAJ2511902.1"/>
    </source>
</evidence>
<dbReference type="CDD" id="cd12148">
    <property type="entry name" value="fungal_TF_MHR"/>
    <property type="match status" value="1"/>
</dbReference>
<dbReference type="CDD" id="cd00067">
    <property type="entry name" value="GAL4"/>
    <property type="match status" value="1"/>
</dbReference>
<dbReference type="GO" id="GO:0000981">
    <property type="term" value="F:DNA-binding transcription factor activity, RNA polymerase II-specific"/>
    <property type="evidence" value="ECO:0007669"/>
    <property type="project" value="InterPro"/>
</dbReference>
<dbReference type="GO" id="GO:0000976">
    <property type="term" value="F:transcription cis-regulatory region binding"/>
    <property type="evidence" value="ECO:0007669"/>
    <property type="project" value="TreeGrafter"/>
</dbReference>
<accession>A0AAI8VVL6</accession>
<feature type="region of interest" description="Disordered" evidence="6">
    <location>
        <begin position="52"/>
        <end position="72"/>
    </location>
</feature>
<reference evidence="7" key="1">
    <citation type="submission" date="2023-10" db="EMBL/GenBank/DDBJ databases">
        <authorList>
            <person name="Hackl T."/>
        </authorList>
    </citation>
    <scope>NUCLEOTIDE SEQUENCE</scope>
</reference>
<keyword evidence="2" id="KW-0805">Transcription regulation</keyword>
<dbReference type="AlphaFoldDB" id="A0AAI8VVL6"/>
<keyword evidence="3" id="KW-0238">DNA-binding</keyword>
<protein>
    <submittedName>
        <fullName evidence="7">Uu.00g075270.m01.CDS01</fullName>
    </submittedName>
</protein>
<evidence type="ECO:0000256" key="3">
    <source>
        <dbReference type="ARBA" id="ARBA00023125"/>
    </source>
</evidence>
<feature type="compositionally biased region" description="Polar residues" evidence="6">
    <location>
        <begin position="52"/>
        <end position="61"/>
    </location>
</feature>
<comment type="caution">
    <text evidence="7">The sequence shown here is derived from an EMBL/GenBank/DDBJ whole genome shotgun (WGS) entry which is preliminary data.</text>
</comment>